<dbReference type="SUPFAM" id="SSF56655">
    <property type="entry name" value="Carbohydrate phosphatase"/>
    <property type="match status" value="1"/>
</dbReference>
<feature type="binding site" evidence="5">
    <location>
        <position position="71"/>
    </location>
    <ligand>
        <name>Mg(2+)</name>
        <dbReference type="ChEBI" id="CHEBI:18420"/>
        <label>1</label>
        <note>catalytic</note>
    </ligand>
</feature>
<dbReference type="GO" id="GO:0006020">
    <property type="term" value="P:inositol metabolic process"/>
    <property type="evidence" value="ECO:0007669"/>
    <property type="project" value="TreeGrafter"/>
</dbReference>
<name>A0A368XWH8_9BACI</name>
<dbReference type="PANTHER" id="PTHR20854:SF4">
    <property type="entry name" value="INOSITOL-1-MONOPHOSPHATASE-RELATED"/>
    <property type="match status" value="1"/>
</dbReference>
<feature type="binding site" evidence="5">
    <location>
        <position position="217"/>
    </location>
    <ligand>
        <name>Mg(2+)</name>
        <dbReference type="ChEBI" id="CHEBI:18420"/>
        <label>1</label>
        <note>catalytic</note>
    </ligand>
</feature>
<dbReference type="RefSeq" id="WP_114352388.1">
    <property type="nucleotide sequence ID" value="NZ_QPJJ01000005.1"/>
</dbReference>
<keyword evidence="4 5" id="KW-0460">Magnesium</keyword>
<dbReference type="CDD" id="cd01637">
    <property type="entry name" value="IMPase_like"/>
    <property type="match status" value="1"/>
</dbReference>
<keyword evidence="2 5" id="KW-0479">Metal-binding</keyword>
<dbReference type="Gene3D" id="3.40.190.80">
    <property type="match status" value="1"/>
</dbReference>
<dbReference type="PROSITE" id="PS00629">
    <property type="entry name" value="IMP_1"/>
    <property type="match status" value="1"/>
</dbReference>
<comment type="caution">
    <text evidence="6">The sequence shown here is derived from an EMBL/GenBank/DDBJ whole genome shotgun (WGS) entry which is preliminary data.</text>
</comment>
<dbReference type="Pfam" id="PF00459">
    <property type="entry name" value="Inositol_P"/>
    <property type="match status" value="1"/>
</dbReference>
<feature type="binding site" evidence="5">
    <location>
        <position position="91"/>
    </location>
    <ligand>
        <name>Mg(2+)</name>
        <dbReference type="ChEBI" id="CHEBI:18420"/>
        <label>1</label>
        <note>catalytic</note>
    </ligand>
</feature>
<dbReference type="AlphaFoldDB" id="A0A368XWH8"/>
<dbReference type="OrthoDB" id="9772456at2"/>
<reference evidence="6 7" key="1">
    <citation type="submission" date="2018-07" db="EMBL/GenBank/DDBJ databases">
        <title>Genomic Encyclopedia of Type Strains, Phase IV (KMG-IV): sequencing the most valuable type-strain genomes for metagenomic binning, comparative biology and taxonomic classification.</title>
        <authorList>
            <person name="Goeker M."/>
        </authorList>
    </citation>
    <scope>NUCLEOTIDE SEQUENCE [LARGE SCALE GENOMIC DNA]</scope>
    <source>
        <strain evidence="6 7">DSM 27696</strain>
    </source>
</reference>
<evidence type="ECO:0000256" key="3">
    <source>
        <dbReference type="ARBA" id="ARBA00022801"/>
    </source>
</evidence>
<dbReference type="EMBL" id="QPJJ01000005">
    <property type="protein sequence ID" value="RCW71819.1"/>
    <property type="molecule type" value="Genomic_DNA"/>
</dbReference>
<proteinExistence type="predicted"/>
<evidence type="ECO:0000256" key="2">
    <source>
        <dbReference type="ARBA" id="ARBA00022723"/>
    </source>
</evidence>
<evidence type="ECO:0000256" key="1">
    <source>
        <dbReference type="ARBA" id="ARBA00001946"/>
    </source>
</evidence>
<dbReference type="Proteomes" id="UP000252585">
    <property type="component" value="Unassembled WGS sequence"/>
</dbReference>
<organism evidence="6 7">
    <name type="scientific">Saliterribacillus persicus</name>
    <dbReference type="NCBI Taxonomy" id="930114"/>
    <lineage>
        <taxon>Bacteria</taxon>
        <taxon>Bacillati</taxon>
        <taxon>Bacillota</taxon>
        <taxon>Bacilli</taxon>
        <taxon>Bacillales</taxon>
        <taxon>Bacillaceae</taxon>
        <taxon>Saliterribacillus</taxon>
    </lineage>
</organism>
<dbReference type="GO" id="GO:0046872">
    <property type="term" value="F:metal ion binding"/>
    <property type="evidence" value="ECO:0007669"/>
    <property type="project" value="UniProtKB-KW"/>
</dbReference>
<dbReference type="PRINTS" id="PR00377">
    <property type="entry name" value="IMPHPHTASES"/>
</dbReference>
<keyword evidence="3" id="KW-0378">Hydrolase</keyword>
<feature type="binding site" evidence="5">
    <location>
        <position position="89"/>
    </location>
    <ligand>
        <name>Mg(2+)</name>
        <dbReference type="ChEBI" id="CHEBI:18420"/>
        <label>1</label>
        <note>catalytic</note>
    </ligand>
</feature>
<evidence type="ECO:0000256" key="5">
    <source>
        <dbReference type="PIRSR" id="PIRSR600760-2"/>
    </source>
</evidence>
<dbReference type="GO" id="GO:0008934">
    <property type="term" value="F:inositol monophosphate 1-phosphatase activity"/>
    <property type="evidence" value="ECO:0007669"/>
    <property type="project" value="TreeGrafter"/>
</dbReference>
<evidence type="ECO:0000313" key="7">
    <source>
        <dbReference type="Proteomes" id="UP000252585"/>
    </source>
</evidence>
<protein>
    <submittedName>
        <fullName evidence="6">Myo-inositol-1(Or 4)-monophosphatase</fullName>
    </submittedName>
</protein>
<gene>
    <name evidence="6" type="ORF">DFR57_1051</name>
</gene>
<evidence type="ECO:0000256" key="4">
    <source>
        <dbReference type="ARBA" id="ARBA00022842"/>
    </source>
</evidence>
<dbReference type="InterPro" id="IPR000760">
    <property type="entry name" value="Inositol_monophosphatase-like"/>
</dbReference>
<dbReference type="InterPro" id="IPR020583">
    <property type="entry name" value="Inositol_monoP_metal-BS"/>
</dbReference>
<dbReference type="FunFam" id="3.30.540.10:FF:000003">
    <property type="entry name" value="Inositol-1-monophosphatase"/>
    <property type="match status" value="1"/>
</dbReference>
<accession>A0A368XWH8</accession>
<dbReference type="GO" id="GO:0007165">
    <property type="term" value="P:signal transduction"/>
    <property type="evidence" value="ECO:0007669"/>
    <property type="project" value="TreeGrafter"/>
</dbReference>
<dbReference type="PANTHER" id="PTHR20854">
    <property type="entry name" value="INOSITOL MONOPHOSPHATASE"/>
    <property type="match status" value="1"/>
</dbReference>
<sequence length="267" mass="30197">MENKTVDNYLVDAQKWIYEAAANIKSKMNEPLEIDTKSNSNDLVTELDKETERFFASKIREKYPNDFLYSEEGYGDKLSNFNGTVWVIDPIDGTMNFVHQKRNFAISVGIYQEGIGEIGFIYNVMDDVLYSAVRGKGAYRNNSKLPMLKDDVKVETSIIALNSLWACPNNKINEKKVQQMIKDTRGTRSYGSAALEFAFLAEGMVDGYLTMTLSPWDFAAGKIIYEEVGGITTQADGEPVDMLNANTIFASNRNIYDDILRNYVDLK</sequence>
<dbReference type="Gene3D" id="3.30.540.10">
    <property type="entry name" value="Fructose-1,6-Bisphosphatase, subunit A, domain 1"/>
    <property type="match status" value="1"/>
</dbReference>
<feature type="binding site" evidence="5">
    <location>
        <position position="92"/>
    </location>
    <ligand>
        <name>Mg(2+)</name>
        <dbReference type="ChEBI" id="CHEBI:18420"/>
        <label>1</label>
        <note>catalytic</note>
    </ligand>
</feature>
<evidence type="ECO:0000313" key="6">
    <source>
        <dbReference type="EMBL" id="RCW71819.1"/>
    </source>
</evidence>
<keyword evidence="7" id="KW-1185">Reference proteome</keyword>
<comment type="cofactor">
    <cofactor evidence="1 5">
        <name>Mg(2+)</name>
        <dbReference type="ChEBI" id="CHEBI:18420"/>
    </cofactor>
</comment>